<reference evidence="1" key="1">
    <citation type="journal article" date="2015" name="Nature">
        <title>Complex archaea that bridge the gap between prokaryotes and eukaryotes.</title>
        <authorList>
            <person name="Spang A."/>
            <person name="Saw J.H."/>
            <person name="Jorgensen S.L."/>
            <person name="Zaremba-Niedzwiedzka K."/>
            <person name="Martijn J."/>
            <person name="Lind A.E."/>
            <person name="van Eijk R."/>
            <person name="Schleper C."/>
            <person name="Guy L."/>
            <person name="Ettema T.J."/>
        </authorList>
    </citation>
    <scope>NUCLEOTIDE SEQUENCE</scope>
</reference>
<evidence type="ECO:0000313" key="1">
    <source>
        <dbReference type="EMBL" id="KKN30981.1"/>
    </source>
</evidence>
<accession>A0A0F9S1H7</accession>
<dbReference type="EMBL" id="LAZR01002367">
    <property type="protein sequence ID" value="KKN30981.1"/>
    <property type="molecule type" value="Genomic_DNA"/>
</dbReference>
<name>A0A0F9S1H7_9ZZZZ</name>
<sequence length="50" mass="5958">MAYDQTKFRTRPPKPNRTMMCGCEQKEDVHKGTGYFIWITVKPCKEHKLK</sequence>
<organism evidence="1">
    <name type="scientific">marine sediment metagenome</name>
    <dbReference type="NCBI Taxonomy" id="412755"/>
    <lineage>
        <taxon>unclassified sequences</taxon>
        <taxon>metagenomes</taxon>
        <taxon>ecological metagenomes</taxon>
    </lineage>
</organism>
<comment type="caution">
    <text evidence="1">The sequence shown here is derived from an EMBL/GenBank/DDBJ whole genome shotgun (WGS) entry which is preliminary data.</text>
</comment>
<gene>
    <name evidence="1" type="ORF">LCGC14_0828750</name>
</gene>
<proteinExistence type="predicted"/>
<protein>
    <submittedName>
        <fullName evidence="1">Uncharacterized protein</fullName>
    </submittedName>
</protein>
<dbReference type="AlphaFoldDB" id="A0A0F9S1H7"/>